<accession>A0AC35TYX7</accession>
<protein>
    <submittedName>
        <fullName evidence="2">MPN domain-containing protein</fullName>
    </submittedName>
</protein>
<organism evidence="1 2">
    <name type="scientific">Rhabditophanes sp. KR3021</name>
    <dbReference type="NCBI Taxonomy" id="114890"/>
    <lineage>
        <taxon>Eukaryota</taxon>
        <taxon>Metazoa</taxon>
        <taxon>Ecdysozoa</taxon>
        <taxon>Nematoda</taxon>
        <taxon>Chromadorea</taxon>
        <taxon>Rhabditida</taxon>
        <taxon>Tylenchina</taxon>
        <taxon>Panagrolaimomorpha</taxon>
        <taxon>Strongyloidoidea</taxon>
        <taxon>Alloionematidae</taxon>
        <taxon>Rhabditophanes</taxon>
    </lineage>
</organism>
<proteinExistence type="predicted"/>
<evidence type="ECO:0000313" key="2">
    <source>
        <dbReference type="WBParaSite" id="RSKR_0000537600.1"/>
    </source>
</evidence>
<dbReference type="Proteomes" id="UP000095286">
    <property type="component" value="Unplaced"/>
</dbReference>
<sequence>MVKSASPNSTFNKIDPVDFILDGQDGKIPRTNSNCSHSKRHSCANCLPIDPYDAEYLKEKDIKHMSLHAYIRSKTDGHGKSTKSLHVLETINCKLLPNCDSGHRPYPNGICTKCRPQTVSLNRQVYRNVDNISIENDTVANKFLDSWRRDGNQRVGYLIGVYEVFPDVPLGIKGRVCAIYEPPQTSGPDFVKFEEDPNEEAVDKLCGLMSMKRIGWVVTDLFTKDAANGQVHCVRHPESFLMTAKECITAGHFQNKYKNVSKYTEEGYFGSKFVTLVVSGDQANQIHFSGYQVSEQCTAMVDADIICPTNYPELASVRTAEPNSKQFITDVQFIEKNEYGVQVHRDAKPMPVEFLLVDVPAGKPKVPESTFHVLGEDSVPFPIENRTQHLEPQDLTSVWKYIKQFREEELVEMTSNFHFLLWLLTNKIVTFTPEEIEPLVSALTKMDGTSILKWYKSNSNWNTLIGLCQVHEAHPEQPSTPLKTSDNAGCWACNFCTFQNIAKDTDCAMCNLPKS</sequence>
<evidence type="ECO:0000313" key="1">
    <source>
        <dbReference type="Proteomes" id="UP000095286"/>
    </source>
</evidence>
<name>A0AC35TYX7_9BILA</name>
<reference evidence="2" key="1">
    <citation type="submission" date="2016-11" db="UniProtKB">
        <authorList>
            <consortium name="WormBaseParasite"/>
        </authorList>
    </citation>
    <scope>IDENTIFICATION</scope>
    <source>
        <strain evidence="2">KR3021</strain>
    </source>
</reference>
<dbReference type="WBParaSite" id="RSKR_0000537600.1">
    <property type="protein sequence ID" value="RSKR_0000537600.1"/>
    <property type="gene ID" value="RSKR_0000537600"/>
</dbReference>